<dbReference type="HAMAP" id="MF_02207">
    <property type="entry name" value="MreB"/>
    <property type="match status" value="1"/>
</dbReference>
<evidence type="ECO:0000256" key="2">
    <source>
        <dbReference type="ARBA" id="ARBA00022741"/>
    </source>
</evidence>
<keyword evidence="3 6" id="KW-0067">ATP-binding</keyword>
<feature type="binding site" evidence="6">
    <location>
        <begin position="11"/>
        <end position="13"/>
    </location>
    <ligand>
        <name>ATP</name>
        <dbReference type="ChEBI" id="CHEBI:30616"/>
    </ligand>
</feature>
<dbReference type="PANTHER" id="PTHR42749:SF4">
    <property type="entry name" value="CELL SHAPE-DETERMINING PROTEIN MBL"/>
    <property type="match status" value="1"/>
</dbReference>
<comment type="similarity">
    <text evidence="5 6">Belongs to the FtsA/MreB family.</text>
</comment>
<feature type="binding site" evidence="6">
    <location>
        <begin position="283"/>
        <end position="286"/>
    </location>
    <ligand>
        <name>ATP</name>
        <dbReference type="ChEBI" id="CHEBI:30616"/>
    </ligand>
</feature>
<evidence type="ECO:0000256" key="6">
    <source>
        <dbReference type="HAMAP-Rule" id="MF_02207"/>
    </source>
</evidence>
<keyword evidence="4 6" id="KW-0133">Cell shape</keyword>
<name>A0ABY1AAP4_9LACO</name>
<evidence type="ECO:0000313" key="7">
    <source>
        <dbReference type="EMBL" id="SEM55249.1"/>
    </source>
</evidence>
<comment type="function">
    <text evidence="6">Forms membrane-associated dynamic filaments that are essential for cell shape determination. Acts by regulating cell wall synthesis and cell elongation, and thus cell shape. A feedback loop between cell geometry and MreB localization may maintain elongated cell shape by targeting cell wall growth to regions of negative cell wall curvature.</text>
</comment>
<comment type="caution">
    <text evidence="7">The sequence shown here is derived from an EMBL/GenBank/DDBJ whole genome shotgun (WGS) entry which is preliminary data.</text>
</comment>
<proteinExistence type="inferred from homology"/>
<protein>
    <recommendedName>
        <fullName evidence="6">Cell shape-determining protein MreB</fullName>
    </recommendedName>
</protein>
<dbReference type="NCBIfam" id="NF010539">
    <property type="entry name" value="PRK13927.1"/>
    <property type="match status" value="1"/>
</dbReference>
<evidence type="ECO:0000256" key="1">
    <source>
        <dbReference type="ARBA" id="ARBA00022490"/>
    </source>
</evidence>
<dbReference type="PRINTS" id="PR01652">
    <property type="entry name" value="SHAPEPROTEIN"/>
</dbReference>
<dbReference type="Gene3D" id="3.30.420.40">
    <property type="match status" value="3"/>
</dbReference>
<reference evidence="7 8" key="1">
    <citation type="submission" date="2016-10" db="EMBL/GenBank/DDBJ databases">
        <authorList>
            <person name="Varghese N."/>
            <person name="Submissions S."/>
        </authorList>
    </citation>
    <scope>NUCLEOTIDE SEQUENCE [LARGE SCALE GENOMIC DNA]</scope>
    <source>
        <strain evidence="7 8">WC1T17</strain>
    </source>
</reference>
<dbReference type="InterPro" id="IPR043129">
    <property type="entry name" value="ATPase_NBD"/>
</dbReference>
<comment type="subcellular location">
    <subcellularLocation>
        <location evidence="6">Cytoplasm</location>
    </subcellularLocation>
    <text evidence="6">Membrane-associated.</text>
</comment>
<dbReference type="InterPro" id="IPR004753">
    <property type="entry name" value="MreB"/>
</dbReference>
<evidence type="ECO:0000256" key="3">
    <source>
        <dbReference type="ARBA" id="ARBA00022840"/>
    </source>
</evidence>
<dbReference type="InterPro" id="IPR056546">
    <property type="entry name" value="MreB_MamK-like"/>
</dbReference>
<dbReference type="NCBIfam" id="TIGR00904">
    <property type="entry name" value="mreB"/>
    <property type="match status" value="1"/>
</dbReference>
<dbReference type="EMBL" id="FOCC01000004">
    <property type="protein sequence ID" value="SEM55249.1"/>
    <property type="molecule type" value="Genomic_DNA"/>
</dbReference>
<keyword evidence="1 6" id="KW-0963">Cytoplasm</keyword>
<comment type="subunit">
    <text evidence="6">Forms polymers.</text>
</comment>
<dbReference type="Pfam" id="PF06723">
    <property type="entry name" value="MreB_Mbl"/>
    <property type="match status" value="1"/>
</dbReference>
<keyword evidence="2 6" id="KW-0547">Nucleotide-binding</keyword>
<evidence type="ECO:0000256" key="4">
    <source>
        <dbReference type="ARBA" id="ARBA00022960"/>
    </source>
</evidence>
<accession>A0ABY1AAP4</accession>
<gene>
    <name evidence="6" type="primary">mreB</name>
    <name evidence="7" type="ORF">SAMN05216431_10481</name>
</gene>
<dbReference type="SUPFAM" id="SSF53067">
    <property type="entry name" value="Actin-like ATPase domain"/>
    <property type="match status" value="2"/>
</dbReference>
<feature type="binding site" evidence="6">
    <location>
        <begin position="203"/>
        <end position="206"/>
    </location>
    <ligand>
        <name>ATP</name>
        <dbReference type="ChEBI" id="CHEBI:30616"/>
    </ligand>
</feature>
<evidence type="ECO:0000313" key="8">
    <source>
        <dbReference type="Proteomes" id="UP000182089"/>
    </source>
</evidence>
<dbReference type="Proteomes" id="UP000182089">
    <property type="component" value="Unassembled WGS sequence"/>
</dbReference>
<organism evidence="7 8">
    <name type="scientific">Ligilactobacillus ruminis</name>
    <dbReference type="NCBI Taxonomy" id="1623"/>
    <lineage>
        <taxon>Bacteria</taxon>
        <taxon>Bacillati</taxon>
        <taxon>Bacillota</taxon>
        <taxon>Bacilli</taxon>
        <taxon>Lactobacillales</taxon>
        <taxon>Lactobacillaceae</taxon>
        <taxon>Ligilactobacillus</taxon>
    </lineage>
</organism>
<feature type="binding site" evidence="6">
    <location>
        <begin position="155"/>
        <end position="157"/>
    </location>
    <ligand>
        <name>ATP</name>
        <dbReference type="ChEBI" id="CHEBI:30616"/>
    </ligand>
</feature>
<evidence type="ECO:0000256" key="5">
    <source>
        <dbReference type="ARBA" id="ARBA00023458"/>
    </source>
</evidence>
<sequence>MAKDIGIDLGTANVLINVKGKGIVLNEPSVVAIDTQSGRVLAVGSEAYKMVGRTPSNIRAIRPLKDGVIADFDMTEQMLSYFIKKLNVKGFMSKPNILICCPTNTTDIERKAIRQAAEKSGGGNVYLEEEPKVAAIGAGLDIFQPQGNMVIDIGGGTSDIAVLSLGDIVCASSLRSAGDRLNQDIVNFVKKNYGLLIGEHTAESIKIEIGSVIRGHRHEETEVRGRDVVTGLPKTIVLHSDETVDAMNDTVESMIAAAHDVLSDTPPELASDIIDCGIVMTGGGALLDGISERFAEALTVPVMVAETPLDDVAVGSGLLLDHIEQLSKDK</sequence>
<dbReference type="CDD" id="cd10225">
    <property type="entry name" value="ASKHA_NBD_MreB-like"/>
    <property type="match status" value="1"/>
</dbReference>
<dbReference type="PANTHER" id="PTHR42749">
    <property type="entry name" value="CELL SHAPE-DETERMINING PROTEIN MREB"/>
    <property type="match status" value="1"/>
</dbReference>